<dbReference type="GO" id="GO:0005634">
    <property type="term" value="C:nucleus"/>
    <property type="evidence" value="ECO:0007669"/>
    <property type="project" value="UniProtKB-SubCell"/>
</dbReference>
<keyword evidence="2" id="KW-0805">Transcription regulation</keyword>
<sequence length="583" mass="61557">MSSANNSTKSGKPCGSPDDYYENELVDWLQYPLGDSLEKGYCSDIFGQWPSSSTVVTKIPAAYGVSKPSSATSIGIDPCAYSDTGPPSKPDCAVVTVDSGLCDGKERVGNSSFGARVACADGALALGAERAAGLVSQSGRDEFSKVRTSMQPLTGSQLTPLAGSQLDGKGAQPFQVRSVTEVEPVAGNMSQNPVSGPKCPSEPLNVVNSYGASLSSSLASTGPSSLSKSISFSCYRPRNSVEGPLQVLCAQESGCSRVTDEEAVRRVLDKSSSASSRGQPGVGQVSGVMSTRFNSPALEAPSERPGVFGMTEMTVAAPSSRSLSGTTLSTKETSSNSGKRKVDDSESQSEDVEGESSVDVKQPRKPSSSKRNRAAEVHNLSERNRRNRINEKLRALQDLIPNSSKTDKASVLDEAIEYMKTLQMQLQMVSMRSGLNVSPMMIPLGMPHLQMAPLHPVGLGVPVGHAGLGMGVGLPTSMGMGMLDLSQGLPGRPLQQAHASLNRFSVPCQVNSAAGSQDCPLDSANTGSLSSQFMSMPHNFSQIHPGLNNLSSAYCQQQQDHRQHDVHHLEAREHIPHEQTGKG</sequence>
<evidence type="ECO:0000313" key="7">
    <source>
        <dbReference type="EMBL" id="KAH7421221.1"/>
    </source>
</evidence>
<comment type="caution">
    <text evidence="7">The sequence shown here is derived from an EMBL/GenBank/DDBJ whole genome shotgun (WGS) entry which is preliminary data.</text>
</comment>
<accession>A0A8T2TD90</accession>
<evidence type="ECO:0000256" key="1">
    <source>
        <dbReference type="ARBA" id="ARBA00004123"/>
    </source>
</evidence>
<feature type="domain" description="BHLH" evidence="6">
    <location>
        <begin position="373"/>
        <end position="422"/>
    </location>
</feature>
<dbReference type="Gene3D" id="4.10.280.10">
    <property type="entry name" value="Helix-loop-helix DNA-binding domain"/>
    <property type="match status" value="1"/>
</dbReference>
<keyword evidence="4" id="KW-0539">Nucleus</keyword>
<dbReference type="PANTHER" id="PTHR46807:SF1">
    <property type="entry name" value="TRANSCRIPTION FACTOR PIF3"/>
    <property type="match status" value="1"/>
</dbReference>
<name>A0A8T2TD90_CERRI</name>
<dbReference type="InterPro" id="IPR011598">
    <property type="entry name" value="bHLH_dom"/>
</dbReference>
<dbReference type="OrthoDB" id="690068at2759"/>
<evidence type="ECO:0000256" key="4">
    <source>
        <dbReference type="ARBA" id="ARBA00023242"/>
    </source>
</evidence>
<feature type="region of interest" description="Disordered" evidence="5">
    <location>
        <begin position="266"/>
        <end position="288"/>
    </location>
</feature>
<dbReference type="PANTHER" id="PTHR46807">
    <property type="entry name" value="TRANSCRIPTION FACTOR PIF3"/>
    <property type="match status" value="1"/>
</dbReference>
<dbReference type="InterPro" id="IPR036638">
    <property type="entry name" value="HLH_DNA-bd_sf"/>
</dbReference>
<proteinExistence type="predicted"/>
<dbReference type="PROSITE" id="PS50888">
    <property type="entry name" value="BHLH"/>
    <property type="match status" value="1"/>
</dbReference>
<evidence type="ECO:0000313" key="8">
    <source>
        <dbReference type="Proteomes" id="UP000825935"/>
    </source>
</evidence>
<dbReference type="InterPro" id="IPR044273">
    <property type="entry name" value="PIF3-like"/>
</dbReference>
<dbReference type="CDD" id="cd11445">
    <property type="entry name" value="bHLH_AtPIF_like"/>
    <property type="match status" value="1"/>
</dbReference>
<dbReference type="FunFam" id="4.10.280.10:FF:000004">
    <property type="entry name" value="Basic helix-loop-helix transcription factor"/>
    <property type="match status" value="1"/>
</dbReference>
<dbReference type="GO" id="GO:0003700">
    <property type="term" value="F:DNA-binding transcription factor activity"/>
    <property type="evidence" value="ECO:0007669"/>
    <property type="project" value="InterPro"/>
</dbReference>
<feature type="compositionally biased region" description="Acidic residues" evidence="5">
    <location>
        <begin position="345"/>
        <end position="356"/>
    </location>
</feature>
<feature type="region of interest" description="Disordered" evidence="5">
    <location>
        <begin position="316"/>
        <end position="388"/>
    </location>
</feature>
<keyword evidence="8" id="KW-1185">Reference proteome</keyword>
<dbReference type="SUPFAM" id="SSF47459">
    <property type="entry name" value="HLH, helix-loop-helix DNA-binding domain"/>
    <property type="match status" value="1"/>
</dbReference>
<protein>
    <recommendedName>
        <fullName evidence="6">BHLH domain-containing protein</fullName>
    </recommendedName>
</protein>
<evidence type="ECO:0000259" key="6">
    <source>
        <dbReference type="PROSITE" id="PS50888"/>
    </source>
</evidence>
<evidence type="ECO:0000256" key="2">
    <source>
        <dbReference type="ARBA" id="ARBA00023015"/>
    </source>
</evidence>
<keyword evidence="3" id="KW-0804">Transcription</keyword>
<reference evidence="7" key="1">
    <citation type="submission" date="2021-08" db="EMBL/GenBank/DDBJ databases">
        <title>WGS assembly of Ceratopteris richardii.</title>
        <authorList>
            <person name="Marchant D.B."/>
            <person name="Chen G."/>
            <person name="Jenkins J."/>
            <person name="Shu S."/>
            <person name="Leebens-Mack J."/>
            <person name="Grimwood J."/>
            <person name="Schmutz J."/>
            <person name="Soltis P."/>
            <person name="Soltis D."/>
            <person name="Chen Z.-H."/>
        </authorList>
    </citation>
    <scope>NUCLEOTIDE SEQUENCE</scope>
    <source>
        <strain evidence="7">Whitten #5841</strain>
        <tissue evidence="7">Leaf</tissue>
    </source>
</reference>
<dbReference type="Pfam" id="PF00010">
    <property type="entry name" value="HLH"/>
    <property type="match status" value="1"/>
</dbReference>
<gene>
    <name evidence="7" type="ORF">KP509_13G046500</name>
</gene>
<feature type="compositionally biased region" description="Basic residues" evidence="5">
    <location>
        <begin position="363"/>
        <end position="372"/>
    </location>
</feature>
<dbReference type="Proteomes" id="UP000825935">
    <property type="component" value="Chromosome 13"/>
</dbReference>
<dbReference type="EMBL" id="CM035418">
    <property type="protein sequence ID" value="KAH7421221.1"/>
    <property type="molecule type" value="Genomic_DNA"/>
</dbReference>
<dbReference type="AlphaFoldDB" id="A0A8T2TD90"/>
<organism evidence="7 8">
    <name type="scientific">Ceratopteris richardii</name>
    <name type="common">Triangle waterfern</name>
    <dbReference type="NCBI Taxonomy" id="49495"/>
    <lineage>
        <taxon>Eukaryota</taxon>
        <taxon>Viridiplantae</taxon>
        <taxon>Streptophyta</taxon>
        <taxon>Embryophyta</taxon>
        <taxon>Tracheophyta</taxon>
        <taxon>Polypodiopsida</taxon>
        <taxon>Polypodiidae</taxon>
        <taxon>Polypodiales</taxon>
        <taxon>Pteridineae</taxon>
        <taxon>Pteridaceae</taxon>
        <taxon>Parkerioideae</taxon>
        <taxon>Ceratopteris</taxon>
    </lineage>
</organism>
<feature type="compositionally biased region" description="Low complexity" evidence="5">
    <location>
        <begin position="319"/>
        <end position="330"/>
    </location>
</feature>
<feature type="compositionally biased region" description="Basic and acidic residues" evidence="5">
    <location>
        <begin position="373"/>
        <end position="388"/>
    </location>
</feature>
<dbReference type="SMART" id="SM00353">
    <property type="entry name" value="HLH"/>
    <property type="match status" value="1"/>
</dbReference>
<dbReference type="GO" id="GO:0046983">
    <property type="term" value="F:protein dimerization activity"/>
    <property type="evidence" value="ECO:0007669"/>
    <property type="project" value="InterPro"/>
</dbReference>
<dbReference type="InterPro" id="IPR047265">
    <property type="entry name" value="PIF1-like_bHLH"/>
</dbReference>
<dbReference type="EMBL" id="CM035418">
    <property type="protein sequence ID" value="KAH7421222.1"/>
    <property type="molecule type" value="Genomic_DNA"/>
</dbReference>
<evidence type="ECO:0000256" key="3">
    <source>
        <dbReference type="ARBA" id="ARBA00023163"/>
    </source>
</evidence>
<evidence type="ECO:0000256" key="5">
    <source>
        <dbReference type="SAM" id="MobiDB-lite"/>
    </source>
</evidence>
<comment type="subcellular location">
    <subcellularLocation>
        <location evidence="1">Nucleus</location>
    </subcellularLocation>
</comment>
<dbReference type="OMA" id="NIRRPCE"/>